<feature type="compositionally biased region" description="Basic and acidic residues" evidence="7">
    <location>
        <begin position="477"/>
        <end position="488"/>
    </location>
</feature>
<dbReference type="GO" id="GO:0005509">
    <property type="term" value="F:calcium ion binding"/>
    <property type="evidence" value="ECO:0007669"/>
    <property type="project" value="InterPro"/>
</dbReference>
<feature type="compositionally biased region" description="Polar residues" evidence="7">
    <location>
        <begin position="1637"/>
        <end position="1660"/>
    </location>
</feature>
<dbReference type="Gene3D" id="3.30.200.20">
    <property type="entry name" value="Phosphorylase Kinase, domain 1"/>
    <property type="match status" value="1"/>
</dbReference>
<dbReference type="Gene3D" id="1.10.238.10">
    <property type="entry name" value="EF-hand"/>
    <property type="match status" value="1"/>
</dbReference>
<accession>A0A836KHT2</accession>
<evidence type="ECO:0000256" key="5">
    <source>
        <dbReference type="ARBA" id="ARBA00022840"/>
    </source>
</evidence>
<feature type="compositionally biased region" description="Polar residues" evidence="7">
    <location>
        <begin position="1556"/>
        <end position="1565"/>
    </location>
</feature>
<dbReference type="PANTHER" id="PTHR43895:SF92">
    <property type="entry name" value="PROTEIN KINASE DOMAIN-CONTAINING PROTEIN"/>
    <property type="match status" value="1"/>
</dbReference>
<feature type="compositionally biased region" description="Basic and acidic residues" evidence="7">
    <location>
        <begin position="1586"/>
        <end position="1597"/>
    </location>
</feature>
<sequence>MQLVSRKTGWNATSFFTGSSDLEDEVKVLGDYVVGPCLGEGAYGSVYLVKYLPSGDHFALKILQKQDLFCSSGICPVSSSHADGGASPCENDGVGPHRADEVPVLAMGFERQIISEAMVMQALEHPHVVKFYKFLNSKTAFYFVMELAEGGKLFDLILSKRHFTEDEARTFFQQLISAIDYCHRNGVAHKDLKAENLLLSNDGRLLVCDFGFSSKIAKENIDDPEETIGTGDNIALLDAMHNGGMFGTLHYTSPEAVMASSQQRRLNYAGANPASLADAVGIPEGQQGSLGRYSLAPAPTPSPMSSTSSSSVSHTSSRSGFLARGWRRRAAEAVSSKRWNARGKTSGKRSGAPLPTSRSTTPTVEAGVVHKLSAVKRQDRPGPFTPPPLAAFGPSLCHTGSTQSFGSAASGHGHRGMTTTNGLSRVGEGLSTFVRSLMGNSGHHQHHHRHYSQAHGVHTRSSQEKQTSAVVLSSGEAKPKLKHSDRTAHSPGGEVLEDGTSDAHQRPRHLHTSAPSQERLPAFSSGASSSLSPPTSSFGSSALSETAAAAAARIASSPRAMETARRSILSSSAGSSAVSRPTNKSPARQRPGAKDAVAVSDANADDIGSPVTAHHMDVIGAQRLPLLEPQMTAAVLGAPNMGSAPPQSSCDFHRARDHRHHPHRHRRRRANSGDQVFGTSMPTKSQPVIVDPFQQDLWSAGVILFFMLTGRLPFDGRDEEETLHLIQVNEFAFDKDEVQRTSPAVRRLVGQMLAPEPTDRPTIEQIIANPWFMRDLQLEKDFPHRKDLMEALGGATLDSELRRPLPQNSTKGMGLPADGYAGRSGAGGCRNGSAWMGTSRGVPNSFGSSAMNADSPSSRLHSFTPDSRAPLPLARPGSTASISPGFDEERDASKSAAFNFLDFSTHHSATPEEEQVLETAFRKLDADGYGCITRDQVRDMLTTLHGGVVPAEDVDELVRLFTGDASAVSISFKQFRDAWVSKDLAHTPFTHSSTFQLTNIIGTEMDAVEREVVRQLRTAFNSLDESHRGVIQLRQVQRIFEKRHIPVPKEECLSFIKYFHKAERARCRHRASLQWKKWGAASTMTSLSRTPGATSPQGLENTQSMSSTTGPTEGWSLTPTHYSATSPILPSAKGDSDSAATTTVTAAGGAVCSDSQDMSPPMPGSPMSPSSITISFDSFVRGIVKSDILLKHPLGRKLAAATNLAALFQSRNVTECVSHGFLVYGLQNVILAKLTSVPERLLLLYSDEVTSNTESIYSFRYMESAALVTGSTVGTTRPSMMSSPQVAMAASTGPATASLPLALQGSLSAPNCSSASPLPSSRQRCLVVTDSGDGAVGRTAPTSSVCSFPQKSAPCLTELSTTRSRSTCTQPPSANLNNLVRVCSHGSALHFPSPGEVDCSTPTGRSALASQPQRSPTVPVPRPSSCPSPDCCAWETTPSRSPSLSCRSNSLHHSLVSNGTCSPHLSSQGTLLHANRDMDHDRDGALDSTHDSFSSSHNGASIVSIIEDRQSNSSCGALFTGLGEEVEGMVTAVGVCGLQRVKDSAKPLDLTPVGKKTNSLSTTTDDAVAHQRKQQGTTGTDAVGQAEERKTRPKREPTAWAPRAGARPKRRTSVRTGASLSSPLPAAACLSSLPSLTSKQGTDAEPTSSLPCHTHASSSAKAAPPNGATPSISHSLPFHSSAAASLPATSARCAMARVSVAAGALVRGVCDLDVILSPACLGYTIVHFRLIHGKTSDFHEAVTFVSSLLTMEREQAMQDTMTRGESELM</sequence>
<feature type="region of interest" description="Disordered" evidence="7">
    <location>
        <begin position="846"/>
        <end position="888"/>
    </location>
</feature>
<proteinExistence type="predicted"/>
<dbReference type="GeneID" id="92357221"/>
<feature type="region of interest" description="Disordered" evidence="7">
    <location>
        <begin position="288"/>
        <end position="362"/>
    </location>
</feature>
<feature type="compositionally biased region" description="Polar residues" evidence="7">
    <location>
        <begin position="672"/>
        <end position="683"/>
    </location>
</feature>
<feature type="region of interest" description="Disordered" evidence="7">
    <location>
        <begin position="1084"/>
        <end position="1120"/>
    </location>
</feature>
<reference evidence="11" key="1">
    <citation type="journal article" date="2021" name="Microbiol. Resour. Announc.">
        <title>LGAAP: Leishmaniinae Genome Assembly and Annotation Pipeline.</title>
        <authorList>
            <person name="Almutairi H."/>
            <person name="Urbaniak M.D."/>
            <person name="Bates M.D."/>
            <person name="Jariyapan N."/>
            <person name="Kwakye-Nuako G."/>
            <person name="Thomaz-Soccol V."/>
            <person name="Al-Salem W.S."/>
            <person name="Dillon R.J."/>
            <person name="Bates P.A."/>
            <person name="Gatherer D."/>
        </authorList>
    </citation>
    <scope>NUCLEOTIDE SEQUENCE [LARGE SCALE GENOMIC DNA]</scope>
</reference>
<keyword evidence="1" id="KW-0723">Serine/threonine-protein kinase</keyword>
<evidence type="ECO:0000256" key="3">
    <source>
        <dbReference type="ARBA" id="ARBA00022741"/>
    </source>
</evidence>
<reference evidence="11" key="2">
    <citation type="journal article" date="2021" name="Sci. Data">
        <title>Chromosome-scale genome sequencing, assembly and annotation of six genomes from subfamily Leishmaniinae.</title>
        <authorList>
            <person name="Almutairi H."/>
            <person name="Urbaniak M.D."/>
            <person name="Bates M.D."/>
            <person name="Jariyapan N."/>
            <person name="Kwakye-Nuako G."/>
            <person name="Thomaz Soccol V."/>
            <person name="Al-Salem W.S."/>
            <person name="Dillon R.J."/>
            <person name="Bates P.A."/>
            <person name="Gatherer D."/>
        </authorList>
    </citation>
    <scope>NUCLEOTIDE SEQUENCE [LARGE SCALE GENOMIC DNA]</scope>
</reference>
<feature type="region of interest" description="Disordered" evidence="7">
    <location>
        <begin position="554"/>
        <end position="599"/>
    </location>
</feature>
<dbReference type="Pfam" id="PF00069">
    <property type="entry name" value="Pkinase"/>
    <property type="match status" value="2"/>
</dbReference>
<dbReference type="Gene3D" id="1.10.510.10">
    <property type="entry name" value="Transferase(Phosphotransferase) domain 1"/>
    <property type="match status" value="2"/>
</dbReference>
<feature type="compositionally biased region" description="Low complexity" evidence="7">
    <location>
        <begin position="303"/>
        <end position="319"/>
    </location>
</feature>
<evidence type="ECO:0000256" key="6">
    <source>
        <dbReference type="PROSITE-ProRule" id="PRU10141"/>
    </source>
</evidence>
<dbReference type="InterPro" id="IPR017441">
    <property type="entry name" value="Protein_kinase_ATP_BS"/>
</dbReference>
<feature type="binding site" evidence="6">
    <location>
        <position position="61"/>
    </location>
    <ligand>
        <name>ATP</name>
        <dbReference type="ChEBI" id="CHEBI:30616"/>
    </ligand>
</feature>
<dbReference type="PROSITE" id="PS50011">
    <property type="entry name" value="PROTEIN_KINASE_DOM"/>
    <property type="match status" value="1"/>
</dbReference>
<feature type="region of interest" description="Disordered" evidence="7">
    <location>
        <begin position="1637"/>
        <end position="1674"/>
    </location>
</feature>
<evidence type="ECO:0000256" key="1">
    <source>
        <dbReference type="ARBA" id="ARBA00022527"/>
    </source>
</evidence>
<protein>
    <recommendedName>
        <fullName evidence="12">Protein kinase</fullName>
    </recommendedName>
</protein>
<name>A0A836KHT2_9TRYP</name>
<keyword evidence="5 6" id="KW-0067">ATP-binding</keyword>
<dbReference type="GO" id="GO:0004674">
    <property type="term" value="F:protein serine/threonine kinase activity"/>
    <property type="evidence" value="ECO:0007669"/>
    <property type="project" value="UniProtKB-KW"/>
</dbReference>
<dbReference type="PANTHER" id="PTHR43895">
    <property type="entry name" value="CALCIUM/CALMODULIN-DEPENDENT PROTEIN KINASE KINASE-RELATED"/>
    <property type="match status" value="1"/>
</dbReference>
<dbReference type="KEGG" id="loi:92357221"/>
<dbReference type="InterPro" id="IPR000719">
    <property type="entry name" value="Prot_kinase_dom"/>
</dbReference>
<evidence type="ECO:0000256" key="2">
    <source>
        <dbReference type="ARBA" id="ARBA00022679"/>
    </source>
</evidence>
<feature type="compositionally biased region" description="Basic residues" evidence="7">
    <location>
        <begin position="655"/>
        <end position="670"/>
    </location>
</feature>
<evidence type="ECO:0000256" key="4">
    <source>
        <dbReference type="ARBA" id="ARBA00022777"/>
    </source>
</evidence>
<dbReference type="SUPFAM" id="SSF47473">
    <property type="entry name" value="EF-hand"/>
    <property type="match status" value="1"/>
</dbReference>
<dbReference type="GO" id="GO:0005524">
    <property type="term" value="F:ATP binding"/>
    <property type="evidence" value="ECO:0007669"/>
    <property type="project" value="UniProtKB-UniRule"/>
</dbReference>
<feature type="compositionally biased region" description="Basic residues" evidence="7">
    <location>
        <begin position="443"/>
        <end position="452"/>
    </location>
</feature>
<evidence type="ECO:0000259" key="8">
    <source>
        <dbReference type="PROSITE" id="PS50011"/>
    </source>
</evidence>
<gene>
    <name evidence="10" type="ORF">LSCM4_01228</name>
</gene>
<dbReference type="PROSITE" id="PS00107">
    <property type="entry name" value="PROTEIN_KINASE_ATP"/>
    <property type="match status" value="1"/>
</dbReference>
<feature type="domain" description="Protein kinase" evidence="8">
    <location>
        <begin position="32"/>
        <end position="772"/>
    </location>
</feature>
<dbReference type="SUPFAM" id="SSF56112">
    <property type="entry name" value="Protein kinase-like (PK-like)"/>
    <property type="match status" value="2"/>
</dbReference>
<keyword evidence="2" id="KW-0808">Transferase</keyword>
<keyword evidence="4" id="KW-0418">Kinase</keyword>
<dbReference type="GO" id="GO:0007165">
    <property type="term" value="P:signal transduction"/>
    <property type="evidence" value="ECO:0007669"/>
    <property type="project" value="TreeGrafter"/>
</dbReference>
<feature type="region of interest" description="Disordered" evidence="7">
    <location>
        <begin position="637"/>
        <end position="683"/>
    </location>
</feature>
<dbReference type="SMART" id="SM00220">
    <property type="entry name" value="S_TKc"/>
    <property type="match status" value="1"/>
</dbReference>
<dbReference type="InterPro" id="IPR011992">
    <property type="entry name" value="EF-hand-dom_pair"/>
</dbReference>
<keyword evidence="3 6" id="KW-0547">Nucleotide-binding</keyword>
<feature type="region of interest" description="Disordered" evidence="7">
    <location>
        <begin position="438"/>
        <end position="540"/>
    </location>
</feature>
<dbReference type="PROSITE" id="PS00108">
    <property type="entry name" value="PROTEIN_KINASE_ST"/>
    <property type="match status" value="1"/>
</dbReference>
<feature type="compositionally biased region" description="Polar residues" evidence="7">
    <location>
        <begin position="846"/>
        <end position="865"/>
    </location>
</feature>
<evidence type="ECO:0000313" key="10">
    <source>
        <dbReference type="EMBL" id="KAG5466088.1"/>
    </source>
</evidence>
<dbReference type="InterPro" id="IPR002048">
    <property type="entry name" value="EF_hand_dom"/>
</dbReference>
<feature type="compositionally biased region" description="Low complexity" evidence="7">
    <location>
        <begin position="520"/>
        <end position="540"/>
    </location>
</feature>
<dbReference type="PROSITE" id="PS50222">
    <property type="entry name" value="EF_HAND_2"/>
    <property type="match status" value="1"/>
</dbReference>
<dbReference type="SMR" id="A0A836KHT2"/>
<comment type="caution">
    <text evidence="10">The sequence shown here is derived from an EMBL/GenBank/DDBJ whole genome shotgun (WGS) entry which is preliminary data.</text>
</comment>
<feature type="compositionally biased region" description="Low complexity" evidence="7">
    <location>
        <begin position="554"/>
        <end position="580"/>
    </location>
</feature>
<organism evidence="10 11">
    <name type="scientific">Leishmania orientalis</name>
    <dbReference type="NCBI Taxonomy" id="2249476"/>
    <lineage>
        <taxon>Eukaryota</taxon>
        <taxon>Discoba</taxon>
        <taxon>Euglenozoa</taxon>
        <taxon>Kinetoplastea</taxon>
        <taxon>Metakinetoplastina</taxon>
        <taxon>Trypanosomatida</taxon>
        <taxon>Trypanosomatidae</taxon>
        <taxon>Leishmaniinae</taxon>
        <taxon>Leishmania</taxon>
    </lineage>
</organism>
<dbReference type="EMBL" id="JAFHLR010000035">
    <property type="protein sequence ID" value="KAG5466088.1"/>
    <property type="molecule type" value="Genomic_DNA"/>
</dbReference>
<dbReference type="Proteomes" id="UP000674143">
    <property type="component" value="Unassembled WGS sequence"/>
</dbReference>
<evidence type="ECO:0000256" key="7">
    <source>
        <dbReference type="SAM" id="MobiDB-lite"/>
    </source>
</evidence>
<evidence type="ECO:0000259" key="9">
    <source>
        <dbReference type="PROSITE" id="PS50222"/>
    </source>
</evidence>
<evidence type="ECO:0008006" key="12">
    <source>
        <dbReference type="Google" id="ProtNLM"/>
    </source>
</evidence>
<feature type="domain" description="EF-hand" evidence="9">
    <location>
        <begin position="912"/>
        <end position="947"/>
    </location>
</feature>
<evidence type="ECO:0000313" key="11">
    <source>
        <dbReference type="Proteomes" id="UP000674143"/>
    </source>
</evidence>
<dbReference type="InterPro" id="IPR011009">
    <property type="entry name" value="Kinase-like_dom_sf"/>
</dbReference>
<feature type="region of interest" description="Disordered" evidence="7">
    <location>
        <begin position="1548"/>
        <end position="1621"/>
    </location>
</feature>
<feature type="region of interest" description="Disordered" evidence="7">
    <location>
        <begin position="1394"/>
        <end position="1426"/>
    </location>
</feature>
<keyword evidence="11" id="KW-1185">Reference proteome</keyword>
<dbReference type="RefSeq" id="XP_067058978.1">
    <property type="nucleotide sequence ID" value="XM_067203287.1"/>
</dbReference>
<dbReference type="InterPro" id="IPR008271">
    <property type="entry name" value="Ser/Thr_kinase_AS"/>
</dbReference>